<dbReference type="InterPro" id="IPR050377">
    <property type="entry name" value="Radical_SAM_PqqE_MftC-like"/>
</dbReference>
<dbReference type="CDD" id="cd01335">
    <property type="entry name" value="Radical_SAM"/>
    <property type="match status" value="1"/>
</dbReference>
<dbReference type="InterPro" id="IPR007197">
    <property type="entry name" value="rSAM"/>
</dbReference>
<dbReference type="GO" id="GO:0051536">
    <property type="term" value="F:iron-sulfur cluster binding"/>
    <property type="evidence" value="ECO:0007669"/>
    <property type="project" value="UniProtKB-KW"/>
</dbReference>
<dbReference type="PANTHER" id="PTHR11228">
    <property type="entry name" value="RADICAL SAM DOMAIN PROTEIN"/>
    <property type="match status" value="1"/>
</dbReference>
<evidence type="ECO:0000256" key="1">
    <source>
        <dbReference type="ARBA" id="ARBA00001966"/>
    </source>
</evidence>
<evidence type="ECO:0000256" key="3">
    <source>
        <dbReference type="ARBA" id="ARBA00022723"/>
    </source>
</evidence>
<proteinExistence type="predicted"/>
<dbReference type="EMBL" id="AYTS01000101">
    <property type="protein sequence ID" value="OOP56096.1"/>
    <property type="molecule type" value="Genomic_DNA"/>
</dbReference>
<keyword evidence="4" id="KW-0408">Iron</keyword>
<comment type="caution">
    <text evidence="7">The sequence shown here is derived from an EMBL/GenBank/DDBJ whole genome shotgun (WGS) entry which is preliminary data.</text>
</comment>
<dbReference type="PANTHER" id="PTHR11228:SF34">
    <property type="entry name" value="TUNGSTEN-CONTAINING ALDEHYDE FERREDOXIN OXIDOREDUCTASE COFACTOR MODIFYING PROTEIN"/>
    <property type="match status" value="1"/>
</dbReference>
<evidence type="ECO:0000313" key="8">
    <source>
        <dbReference type="Proteomes" id="UP000189681"/>
    </source>
</evidence>
<reference evidence="7 8" key="1">
    <citation type="journal article" date="2017" name="Water Res.">
        <title>Discovery and metagenomic analysis of an anammox bacterial enrichment related to Candidatus "Brocadia caroliniensis" in a full-scale glycerol-fed nitritation-denitritation separate centrate treatment process.</title>
        <authorList>
            <person name="Park H."/>
            <person name="Brotto A.C."/>
            <person name="van Loosdrecht M.C."/>
            <person name="Chandran K."/>
        </authorList>
    </citation>
    <scope>NUCLEOTIDE SEQUENCE [LARGE SCALE GENOMIC DNA]</scope>
    <source>
        <strain evidence="7">26THWARD</strain>
    </source>
</reference>
<dbReference type="GO" id="GO:0003824">
    <property type="term" value="F:catalytic activity"/>
    <property type="evidence" value="ECO:0007669"/>
    <property type="project" value="InterPro"/>
</dbReference>
<sequence>MIKSICFLTTYQCNAQCDYCECGPRSKKERLGLADIIRLIDEAKGLGTVGQVVFSGGEPTLLGNNLFTAIRHAAQLGMLTRLVTNGWWGTSRDKAQVFLNRLIEAGLYEINISVDDLHQRWIDLAHVRNSFLACYERKFKCLIAHKQMRNAKITQKYLESYFGVELVEFVPGKVYAEDEECRLISSGPVVPVGRNEEHVDWSELVYSPWTGNCSSVLKDVIIGANCNLLPCCGIVSKNIPEFTRNDLRKTPLIEAIDQANNDLILNWLALEGPAAMARFVRERDHSISFRDFYVGICHICNDVLTREDVRATLSAHIDEVVERVSLHRDFFEKARSNEKIMEHYCRLG</sequence>
<dbReference type="SUPFAM" id="SSF102114">
    <property type="entry name" value="Radical SAM enzymes"/>
    <property type="match status" value="1"/>
</dbReference>
<evidence type="ECO:0000256" key="2">
    <source>
        <dbReference type="ARBA" id="ARBA00022691"/>
    </source>
</evidence>
<comment type="cofactor">
    <cofactor evidence="1">
        <name>[4Fe-4S] cluster</name>
        <dbReference type="ChEBI" id="CHEBI:49883"/>
    </cofactor>
</comment>
<evidence type="ECO:0000256" key="4">
    <source>
        <dbReference type="ARBA" id="ARBA00023004"/>
    </source>
</evidence>
<evidence type="ECO:0000259" key="6">
    <source>
        <dbReference type="PROSITE" id="PS51918"/>
    </source>
</evidence>
<evidence type="ECO:0000256" key="5">
    <source>
        <dbReference type="ARBA" id="ARBA00023014"/>
    </source>
</evidence>
<evidence type="ECO:0000313" key="7">
    <source>
        <dbReference type="EMBL" id="OOP56096.1"/>
    </source>
</evidence>
<keyword evidence="2" id="KW-0949">S-adenosyl-L-methionine</keyword>
<organism evidence="7 8">
    <name type="scientific">Candidatus Brocadia carolinensis</name>
    <dbReference type="NCBI Taxonomy" id="1004156"/>
    <lineage>
        <taxon>Bacteria</taxon>
        <taxon>Pseudomonadati</taxon>
        <taxon>Planctomycetota</taxon>
        <taxon>Candidatus Brocadiia</taxon>
        <taxon>Candidatus Brocadiales</taxon>
        <taxon>Candidatus Brocadiaceae</taxon>
        <taxon>Candidatus Brocadia</taxon>
    </lineage>
</organism>
<dbReference type="Proteomes" id="UP000189681">
    <property type="component" value="Unassembled WGS sequence"/>
</dbReference>
<dbReference type="STRING" id="1004156.AYP45_11095"/>
<accession>A0A1V4ASM8</accession>
<feature type="domain" description="Radical SAM core" evidence="6">
    <location>
        <begin position="1"/>
        <end position="208"/>
    </location>
</feature>
<dbReference type="SFLD" id="SFLDS00029">
    <property type="entry name" value="Radical_SAM"/>
    <property type="match status" value="1"/>
</dbReference>
<gene>
    <name evidence="7" type="ORF">AYP45_11095</name>
</gene>
<dbReference type="Gene3D" id="3.20.20.70">
    <property type="entry name" value="Aldolase class I"/>
    <property type="match status" value="1"/>
</dbReference>
<dbReference type="Pfam" id="PF04055">
    <property type="entry name" value="Radical_SAM"/>
    <property type="match status" value="1"/>
</dbReference>
<dbReference type="PROSITE" id="PS51918">
    <property type="entry name" value="RADICAL_SAM"/>
    <property type="match status" value="1"/>
</dbReference>
<keyword evidence="5" id="KW-0411">Iron-sulfur</keyword>
<protein>
    <recommendedName>
        <fullName evidence="6">Radical SAM core domain-containing protein</fullName>
    </recommendedName>
</protein>
<dbReference type="InterPro" id="IPR013785">
    <property type="entry name" value="Aldolase_TIM"/>
</dbReference>
<name>A0A1V4ASM8_9BACT</name>
<dbReference type="GO" id="GO:0046872">
    <property type="term" value="F:metal ion binding"/>
    <property type="evidence" value="ECO:0007669"/>
    <property type="project" value="UniProtKB-KW"/>
</dbReference>
<dbReference type="AlphaFoldDB" id="A0A1V4ASM8"/>
<keyword evidence="3" id="KW-0479">Metal-binding</keyword>
<dbReference type="InterPro" id="IPR058240">
    <property type="entry name" value="rSAM_sf"/>
</dbReference>
<dbReference type="SFLD" id="SFLDG01067">
    <property type="entry name" value="SPASM/twitch_domain_containing"/>
    <property type="match status" value="1"/>
</dbReference>